<dbReference type="Proteomes" id="UP000830275">
    <property type="component" value="Segment"/>
</dbReference>
<organism evidence="1 2">
    <name type="scientific">Artaxa digramma nucleopolyhedrovirus</name>
    <dbReference type="NCBI Taxonomy" id="3070910"/>
    <lineage>
        <taxon>Viruses</taxon>
        <taxon>Viruses incertae sedis</taxon>
        <taxon>Naldaviricetes</taxon>
        <taxon>Lefavirales</taxon>
        <taxon>Baculoviridae</taxon>
        <taxon>Alphabaculovirus</taxon>
        <taxon>Alphabaculovirus ardigrammae</taxon>
    </lineage>
</organism>
<dbReference type="EMBL" id="MN233792">
    <property type="protein sequence ID" value="QHB21686.1"/>
    <property type="molecule type" value="Genomic_DNA"/>
</dbReference>
<reference evidence="1 2" key="1">
    <citation type="journal article" date="2019" name="Viruses">
        <title>Genome Analysis of a Novel Clade II.b Alphabaculovirus Obtained from Artaxa digramma.</title>
        <authorList>
            <person name="Li J."/>
            <person name="Duan X."/>
            <person name="Wang Q."/>
            <person name="Zhang L."/>
            <person name="Deng F."/>
            <person name="Wang H."/>
            <person name="Hu Z."/>
            <person name="Wang M."/>
            <person name="Wang J."/>
        </authorList>
    </citation>
    <scope>NUCLEOTIDE SEQUENCE [LARGE SCALE GENOMIC DNA]</scope>
    <source>
        <strain evidence="1 2">424</strain>
    </source>
</reference>
<proteinExistence type="predicted"/>
<gene>
    <name evidence="1" type="primary">orf27</name>
    <name evidence="1" type="ORF">Eudi_ORF27</name>
</gene>
<evidence type="ECO:0000313" key="2">
    <source>
        <dbReference type="Proteomes" id="UP000830275"/>
    </source>
</evidence>
<evidence type="ECO:0000313" key="1">
    <source>
        <dbReference type="EMBL" id="QHB21686.1"/>
    </source>
</evidence>
<name>A0AAE6R665_9ABAC</name>
<keyword evidence="2" id="KW-1185">Reference proteome</keyword>
<accession>A0AAE6R665</accession>
<protein>
    <submittedName>
        <fullName evidence="1">Orf27</fullName>
    </submittedName>
</protein>
<sequence length="95" mass="11453">MQNSIWKTMARHENESNDYDVDLILQQMEENLESIMLVLSSSRRRLGGGVYKRKASYNKTSKKRYTKMYCNKKNQNIYNISNATRKHKFIKKFYF</sequence>